<dbReference type="EMBL" id="UGQY01000006">
    <property type="protein sequence ID" value="SUA31554.1"/>
    <property type="molecule type" value="Genomic_DNA"/>
</dbReference>
<reference evidence="2 3" key="1">
    <citation type="submission" date="2018-06" db="EMBL/GenBank/DDBJ databases">
        <authorList>
            <consortium name="Pathogen Informatics"/>
            <person name="Doyle S."/>
        </authorList>
    </citation>
    <scope>NUCLEOTIDE SEQUENCE [LARGE SCALE GENOMIC DNA]</scope>
    <source>
        <strain evidence="2 3">NCTC1542</strain>
    </source>
</reference>
<name>A0A378WEQ4_MYCFO</name>
<proteinExistence type="predicted"/>
<dbReference type="AlphaFoldDB" id="A0A378WEQ4"/>
<organism evidence="2 3">
    <name type="scientific">Mycolicibacterium fortuitum</name>
    <name type="common">Mycobacterium fortuitum</name>
    <dbReference type="NCBI Taxonomy" id="1766"/>
    <lineage>
        <taxon>Bacteria</taxon>
        <taxon>Bacillati</taxon>
        <taxon>Actinomycetota</taxon>
        <taxon>Actinomycetes</taxon>
        <taxon>Mycobacteriales</taxon>
        <taxon>Mycobacteriaceae</taxon>
        <taxon>Mycolicibacterium</taxon>
    </lineage>
</organism>
<feature type="chain" id="PRO_5016837397" description="Lipoprotein" evidence="1">
    <location>
        <begin position="20"/>
        <end position="99"/>
    </location>
</feature>
<accession>A0A378WEQ4</accession>
<evidence type="ECO:0000256" key="1">
    <source>
        <dbReference type="SAM" id="SignalP"/>
    </source>
</evidence>
<protein>
    <recommendedName>
        <fullName evidence="4">Lipoprotein</fullName>
    </recommendedName>
</protein>
<dbReference type="PROSITE" id="PS51257">
    <property type="entry name" value="PROKAR_LIPOPROTEIN"/>
    <property type="match status" value="1"/>
</dbReference>
<evidence type="ECO:0008006" key="4">
    <source>
        <dbReference type="Google" id="ProtNLM"/>
    </source>
</evidence>
<sequence>MGTRLVCFCCAAAVLLASAACSVGRDQYSYDRGKAASTHARWIADEHGLSDVKEACTRAVKSAFSDQLAHKEVVLGEDNPEPDGIDLDDAITGCVDAYK</sequence>
<dbReference type="Proteomes" id="UP000255389">
    <property type="component" value="Unassembled WGS sequence"/>
</dbReference>
<evidence type="ECO:0000313" key="3">
    <source>
        <dbReference type="Proteomes" id="UP000255389"/>
    </source>
</evidence>
<keyword evidence="1" id="KW-0732">Signal</keyword>
<gene>
    <name evidence="2" type="ORF">NCTC1542_06909</name>
</gene>
<evidence type="ECO:0000313" key="2">
    <source>
        <dbReference type="EMBL" id="SUA31554.1"/>
    </source>
</evidence>
<feature type="signal peptide" evidence="1">
    <location>
        <begin position="1"/>
        <end position="19"/>
    </location>
</feature>